<evidence type="ECO:0000259" key="9">
    <source>
        <dbReference type="PROSITE" id="PS51384"/>
    </source>
</evidence>
<dbReference type="PRINTS" id="PR00409">
    <property type="entry name" value="PHDIOXRDTASE"/>
</dbReference>
<dbReference type="SUPFAM" id="SSF63380">
    <property type="entry name" value="Riboflavin synthase domain-like"/>
    <property type="match status" value="1"/>
</dbReference>
<dbReference type="GO" id="GO:0046872">
    <property type="term" value="F:metal ion binding"/>
    <property type="evidence" value="ECO:0007669"/>
    <property type="project" value="UniProtKB-KW"/>
</dbReference>
<keyword evidence="2" id="KW-0285">Flavoprotein</keyword>
<proteinExistence type="predicted"/>
<dbReference type="AlphaFoldDB" id="A0AB39QWP6"/>
<dbReference type="PROSITE" id="PS51384">
    <property type="entry name" value="FAD_FR"/>
    <property type="match status" value="1"/>
</dbReference>
<dbReference type="PANTHER" id="PTHR47354">
    <property type="entry name" value="NADH OXIDOREDUCTASE HCR"/>
    <property type="match status" value="1"/>
</dbReference>
<evidence type="ECO:0000259" key="8">
    <source>
        <dbReference type="PROSITE" id="PS51085"/>
    </source>
</evidence>
<comment type="cofactor">
    <cofactor evidence="1">
        <name>FAD</name>
        <dbReference type="ChEBI" id="CHEBI:57692"/>
    </cofactor>
</comment>
<sequence length="322" mass="34069">MSGTAEQSALLVHRMTWEATDVLSVDLVHPQGKPLPAWTPGAHIDLHLDGLVRQYSLCGDPADSGRYRVAVLKDPASRGGSAFVHGTLRPGALVTVGGPRNHFELADAASYVFVAGGIGVTPLLTHAREAGERGLPWQFWYGGRSRASMAFTEELGELAASDRTVVLRPKDEDGRLDLDRVLAGVPEGALVYCCGPERLTAAVRAGCEALGILGRLRVEHFAAATAPDPGADGGTAFEVECVKSRVTVTVGPDESIVDALENVGVVVDASCRDGVCGTCEVPVIEGELDHRDMVLTDAEQAAGHLMLICVSRCTSRRLVLDL</sequence>
<dbReference type="PROSITE" id="PS00197">
    <property type="entry name" value="2FE2S_FER_1"/>
    <property type="match status" value="1"/>
</dbReference>
<dbReference type="CDD" id="cd06185">
    <property type="entry name" value="PDR_like"/>
    <property type="match status" value="1"/>
</dbReference>
<dbReference type="InterPro" id="IPR012675">
    <property type="entry name" value="Beta-grasp_dom_sf"/>
</dbReference>
<keyword evidence="4" id="KW-0479">Metal-binding</keyword>
<name>A0AB39QWP6_9ACTN</name>
<accession>A0AB39QWP6</accession>
<dbReference type="PROSITE" id="PS51085">
    <property type="entry name" value="2FE2S_FER_2"/>
    <property type="match status" value="1"/>
</dbReference>
<dbReference type="InterPro" id="IPR036010">
    <property type="entry name" value="2Fe-2S_ferredoxin-like_sf"/>
</dbReference>
<dbReference type="Gene3D" id="3.40.50.80">
    <property type="entry name" value="Nucleotide-binding domain of ferredoxin-NADP reductase (FNR) module"/>
    <property type="match status" value="1"/>
</dbReference>
<dbReference type="SUPFAM" id="SSF52343">
    <property type="entry name" value="Ferredoxin reductase-like, C-terminal NADP-linked domain"/>
    <property type="match status" value="1"/>
</dbReference>
<dbReference type="CDD" id="cd00207">
    <property type="entry name" value="fer2"/>
    <property type="match status" value="1"/>
</dbReference>
<evidence type="ECO:0000256" key="1">
    <source>
        <dbReference type="ARBA" id="ARBA00001974"/>
    </source>
</evidence>
<evidence type="ECO:0000256" key="2">
    <source>
        <dbReference type="ARBA" id="ARBA00022630"/>
    </source>
</evidence>
<gene>
    <name evidence="10" type="ORF">AB5J52_32720</name>
</gene>
<dbReference type="Gene3D" id="3.10.20.30">
    <property type="match status" value="1"/>
</dbReference>
<dbReference type="PANTHER" id="PTHR47354:SF1">
    <property type="entry name" value="CARNITINE MONOOXYGENASE REDUCTASE SUBUNIT"/>
    <property type="match status" value="1"/>
</dbReference>
<dbReference type="InterPro" id="IPR017938">
    <property type="entry name" value="Riboflavin_synthase-like_b-brl"/>
</dbReference>
<evidence type="ECO:0000313" key="10">
    <source>
        <dbReference type="EMBL" id="XDQ46642.1"/>
    </source>
</evidence>
<evidence type="ECO:0000256" key="5">
    <source>
        <dbReference type="ARBA" id="ARBA00023002"/>
    </source>
</evidence>
<evidence type="ECO:0000256" key="3">
    <source>
        <dbReference type="ARBA" id="ARBA00022714"/>
    </source>
</evidence>
<organism evidence="10">
    <name type="scientific">Streptomyces sp. R39</name>
    <dbReference type="NCBI Taxonomy" id="3238631"/>
    <lineage>
        <taxon>Bacteria</taxon>
        <taxon>Bacillati</taxon>
        <taxon>Actinomycetota</taxon>
        <taxon>Actinomycetes</taxon>
        <taxon>Kitasatosporales</taxon>
        <taxon>Streptomycetaceae</taxon>
        <taxon>Streptomyces</taxon>
    </lineage>
</organism>
<evidence type="ECO:0000256" key="6">
    <source>
        <dbReference type="ARBA" id="ARBA00023004"/>
    </source>
</evidence>
<dbReference type="GO" id="GO:0051537">
    <property type="term" value="F:2 iron, 2 sulfur cluster binding"/>
    <property type="evidence" value="ECO:0007669"/>
    <property type="project" value="UniProtKB-KW"/>
</dbReference>
<feature type="domain" description="FAD-binding FR-type" evidence="9">
    <location>
        <begin position="4"/>
        <end position="106"/>
    </location>
</feature>
<keyword evidence="3" id="KW-0001">2Fe-2S</keyword>
<dbReference type="InterPro" id="IPR001041">
    <property type="entry name" value="2Fe-2S_ferredoxin-type"/>
</dbReference>
<protein>
    <submittedName>
        <fullName evidence="10">2Fe-2S iron-sulfur cluster-binding protein</fullName>
    </submittedName>
</protein>
<dbReference type="InterPro" id="IPR006058">
    <property type="entry name" value="2Fe2S_fd_BS"/>
</dbReference>
<dbReference type="Pfam" id="PF00111">
    <property type="entry name" value="Fer2"/>
    <property type="match status" value="1"/>
</dbReference>
<dbReference type="Gene3D" id="2.40.30.10">
    <property type="entry name" value="Translation factors"/>
    <property type="match status" value="1"/>
</dbReference>
<evidence type="ECO:0000256" key="4">
    <source>
        <dbReference type="ARBA" id="ARBA00022723"/>
    </source>
</evidence>
<dbReference type="InterPro" id="IPR039261">
    <property type="entry name" value="FNR_nucleotide-bd"/>
</dbReference>
<dbReference type="SUPFAM" id="SSF54292">
    <property type="entry name" value="2Fe-2S ferredoxin-like"/>
    <property type="match status" value="1"/>
</dbReference>
<keyword evidence="6" id="KW-0408">Iron</keyword>
<keyword evidence="5" id="KW-0560">Oxidoreductase</keyword>
<feature type="domain" description="2Fe-2S ferredoxin-type" evidence="8">
    <location>
        <begin position="237"/>
        <end position="322"/>
    </location>
</feature>
<evidence type="ECO:0000256" key="7">
    <source>
        <dbReference type="ARBA" id="ARBA00023014"/>
    </source>
</evidence>
<keyword evidence="7" id="KW-0411">Iron-sulfur</keyword>
<dbReference type="InterPro" id="IPR017927">
    <property type="entry name" value="FAD-bd_FR_type"/>
</dbReference>
<dbReference type="EMBL" id="CP163441">
    <property type="protein sequence ID" value="XDQ46642.1"/>
    <property type="molecule type" value="Genomic_DNA"/>
</dbReference>
<dbReference type="GO" id="GO:0016491">
    <property type="term" value="F:oxidoreductase activity"/>
    <property type="evidence" value="ECO:0007669"/>
    <property type="project" value="UniProtKB-KW"/>
</dbReference>
<reference evidence="10" key="1">
    <citation type="submission" date="2024-07" db="EMBL/GenBank/DDBJ databases">
        <authorList>
            <person name="Yu S.T."/>
        </authorList>
    </citation>
    <scope>NUCLEOTIDE SEQUENCE</scope>
    <source>
        <strain evidence="10">R39</strain>
    </source>
</reference>
<dbReference type="InterPro" id="IPR050415">
    <property type="entry name" value="MRET"/>
</dbReference>
<dbReference type="RefSeq" id="WP_369225659.1">
    <property type="nucleotide sequence ID" value="NZ_CP163441.1"/>
</dbReference>